<dbReference type="PANTHER" id="PTHR30537">
    <property type="entry name" value="HTH-TYPE TRANSCRIPTIONAL REGULATOR"/>
    <property type="match status" value="1"/>
</dbReference>
<proteinExistence type="inferred from homology"/>
<evidence type="ECO:0000313" key="6">
    <source>
        <dbReference type="EMBL" id="PXX43136.1"/>
    </source>
</evidence>
<evidence type="ECO:0000259" key="5">
    <source>
        <dbReference type="PROSITE" id="PS50931"/>
    </source>
</evidence>
<gene>
    <name evidence="6" type="ORF">DFR42_104137</name>
</gene>
<dbReference type="InterPro" id="IPR000847">
    <property type="entry name" value="LysR_HTH_N"/>
</dbReference>
<accession>A0A318J3E5</accession>
<keyword evidence="4" id="KW-0804">Transcription</keyword>
<dbReference type="GO" id="GO:0003700">
    <property type="term" value="F:DNA-binding transcription factor activity"/>
    <property type="evidence" value="ECO:0007669"/>
    <property type="project" value="InterPro"/>
</dbReference>
<dbReference type="EMBL" id="QJKB01000004">
    <property type="protein sequence ID" value="PXX43136.1"/>
    <property type="molecule type" value="Genomic_DNA"/>
</dbReference>
<dbReference type="FunFam" id="1.10.10.10:FF:000001">
    <property type="entry name" value="LysR family transcriptional regulator"/>
    <property type="match status" value="1"/>
</dbReference>
<dbReference type="InterPro" id="IPR005119">
    <property type="entry name" value="LysR_subst-bd"/>
</dbReference>
<dbReference type="RefSeq" id="WP_110255689.1">
    <property type="nucleotide sequence ID" value="NZ_QJKB01000004.1"/>
</dbReference>
<dbReference type="InterPro" id="IPR036390">
    <property type="entry name" value="WH_DNA-bd_sf"/>
</dbReference>
<dbReference type="AlphaFoldDB" id="A0A318J3E5"/>
<evidence type="ECO:0000256" key="4">
    <source>
        <dbReference type="ARBA" id="ARBA00023163"/>
    </source>
</evidence>
<comment type="similarity">
    <text evidence="1">Belongs to the LysR transcriptional regulatory family.</text>
</comment>
<feature type="domain" description="HTH lysR-type" evidence="5">
    <location>
        <begin position="1"/>
        <end position="59"/>
    </location>
</feature>
<evidence type="ECO:0000256" key="3">
    <source>
        <dbReference type="ARBA" id="ARBA00023125"/>
    </source>
</evidence>
<keyword evidence="7" id="KW-1185">Reference proteome</keyword>
<protein>
    <submittedName>
        <fullName evidence="6">DNA-binding transcriptional LysR family regulator</fullName>
    </submittedName>
</protein>
<name>A0A318J3E5_9BURK</name>
<dbReference type="GO" id="GO:0043565">
    <property type="term" value="F:sequence-specific DNA binding"/>
    <property type="evidence" value="ECO:0007669"/>
    <property type="project" value="TreeGrafter"/>
</dbReference>
<keyword evidence="2" id="KW-0805">Transcription regulation</keyword>
<dbReference type="SUPFAM" id="SSF53850">
    <property type="entry name" value="Periplasmic binding protein-like II"/>
    <property type="match status" value="1"/>
</dbReference>
<dbReference type="OrthoDB" id="8538345at2"/>
<reference evidence="6 7" key="1">
    <citation type="submission" date="2018-05" db="EMBL/GenBank/DDBJ databases">
        <title>Genomic Encyclopedia of Type Strains, Phase IV (KMG-IV): sequencing the most valuable type-strain genomes for metagenomic binning, comparative biology and taxonomic classification.</title>
        <authorList>
            <person name="Goeker M."/>
        </authorList>
    </citation>
    <scope>NUCLEOTIDE SEQUENCE [LARGE SCALE GENOMIC DNA]</scope>
    <source>
        <strain evidence="6 7">DSM 19792</strain>
    </source>
</reference>
<dbReference type="Gene3D" id="1.10.10.10">
    <property type="entry name" value="Winged helix-like DNA-binding domain superfamily/Winged helix DNA-binding domain"/>
    <property type="match status" value="1"/>
</dbReference>
<evidence type="ECO:0000256" key="1">
    <source>
        <dbReference type="ARBA" id="ARBA00009437"/>
    </source>
</evidence>
<comment type="caution">
    <text evidence="6">The sequence shown here is derived from an EMBL/GenBank/DDBJ whole genome shotgun (WGS) entry which is preliminary data.</text>
</comment>
<dbReference type="Proteomes" id="UP000247792">
    <property type="component" value="Unassembled WGS sequence"/>
</dbReference>
<organism evidence="6 7">
    <name type="scientific">Undibacterium pigrum</name>
    <dbReference type="NCBI Taxonomy" id="401470"/>
    <lineage>
        <taxon>Bacteria</taxon>
        <taxon>Pseudomonadati</taxon>
        <taxon>Pseudomonadota</taxon>
        <taxon>Betaproteobacteria</taxon>
        <taxon>Burkholderiales</taxon>
        <taxon>Oxalobacteraceae</taxon>
        <taxon>Undibacterium</taxon>
    </lineage>
</organism>
<dbReference type="Pfam" id="PF03466">
    <property type="entry name" value="LysR_substrate"/>
    <property type="match status" value="1"/>
</dbReference>
<dbReference type="InterPro" id="IPR058163">
    <property type="entry name" value="LysR-type_TF_proteobact-type"/>
</dbReference>
<dbReference type="Pfam" id="PF00126">
    <property type="entry name" value="HTH_1"/>
    <property type="match status" value="1"/>
</dbReference>
<dbReference type="PROSITE" id="PS50931">
    <property type="entry name" value="HTH_LYSR"/>
    <property type="match status" value="1"/>
</dbReference>
<keyword evidence="3 6" id="KW-0238">DNA-binding</keyword>
<dbReference type="SUPFAM" id="SSF46785">
    <property type="entry name" value="Winged helix' DNA-binding domain"/>
    <property type="match status" value="1"/>
</dbReference>
<evidence type="ECO:0000256" key="2">
    <source>
        <dbReference type="ARBA" id="ARBA00023015"/>
    </source>
</evidence>
<dbReference type="CDD" id="cd08472">
    <property type="entry name" value="PBP2_CrgA_like_3"/>
    <property type="match status" value="1"/>
</dbReference>
<sequence length="303" mass="33496">MDKFQAMQVFTAVVEQSSFTRAAEQLQMPRASVTLSIKQLESHLGTRLLQRTTRQVNTTADGDAYYQRCVRLLADLEETESAFSHSLLNPRGKLRINLQGSLGKSFVVPALPGFSAKYPLIELEVGMSDRLVDLVREGVDCVLRGGELRDSSMIAKRVALMTQITCASSAYLQKHGVPGTLDDLYAHLAVNYFSSQTGRNMDFEFVVNGKTQALPLKGQLAVNDVDAYVAGAEAGYGLIQLPRFHVAAQLAAGSMQEVLSEMRPPPMPVSILYPHHRQLSPRVRVFVEWLTALMEAHADKFRA</sequence>
<dbReference type="Gene3D" id="3.40.190.290">
    <property type="match status" value="1"/>
</dbReference>
<dbReference type="InterPro" id="IPR036388">
    <property type="entry name" value="WH-like_DNA-bd_sf"/>
</dbReference>
<evidence type="ECO:0000313" key="7">
    <source>
        <dbReference type="Proteomes" id="UP000247792"/>
    </source>
</evidence>
<dbReference type="FunFam" id="3.40.190.290:FF:000001">
    <property type="entry name" value="Transcriptional regulator, LysR family"/>
    <property type="match status" value="1"/>
</dbReference>
<dbReference type="PANTHER" id="PTHR30537:SF72">
    <property type="entry name" value="LYSR FAMILY TRANSCRIPTIONAL REGULATOR"/>
    <property type="match status" value="1"/>
</dbReference>
<dbReference type="GO" id="GO:0006351">
    <property type="term" value="P:DNA-templated transcription"/>
    <property type="evidence" value="ECO:0007669"/>
    <property type="project" value="TreeGrafter"/>
</dbReference>